<dbReference type="PIRSF" id="PIRSF015626">
    <property type="entry name" value="FdhD"/>
    <property type="match status" value="1"/>
</dbReference>
<dbReference type="InterPro" id="IPR003786">
    <property type="entry name" value="FdhD"/>
</dbReference>
<dbReference type="InterPro" id="IPR016193">
    <property type="entry name" value="Cytidine_deaminase-like"/>
</dbReference>
<keyword evidence="1 3" id="KW-0963">Cytoplasm</keyword>
<dbReference type="GO" id="GO:0006777">
    <property type="term" value="P:Mo-molybdopterin cofactor biosynthetic process"/>
    <property type="evidence" value="ECO:0007669"/>
    <property type="project" value="UniProtKB-UniRule"/>
</dbReference>
<evidence type="ECO:0000313" key="5">
    <source>
        <dbReference type="Proteomes" id="UP000008952"/>
    </source>
</evidence>
<comment type="caution">
    <text evidence="4">The sequence shown here is derived from an EMBL/GenBank/DDBJ whole genome shotgun (WGS) entry which is preliminary data.</text>
</comment>
<sequence>MIDREKKEVFFEPNTKVSDLEEIQDTYQTFTTIKINRVHNGQFEKTTKYVVEEVPIALSYHGTTHAVMMATPDDLVDFAYGFSLTEGIVAHPSEIESIKILSLPHGIDVQIFLKIARRDAFQTRRRHMAGPVGCGLCGIESIDAAMRDVPYVTSSVILSQNHIFNAIERLYDYQTLNAQTRAAHAAAFYSFSDGIIALKEDVGRHNALDKLCGFIIRHQTPRDQGFIIVTSRLSTEMVQKAAMANVASIVAVSAPTAEAIRIGERAGMTLIGRARKDGFEIYAGSQNIEM</sequence>
<dbReference type="Pfam" id="PF02634">
    <property type="entry name" value="FdhD-NarQ"/>
    <property type="match status" value="1"/>
</dbReference>
<keyword evidence="5" id="KW-1185">Reference proteome</keyword>
<proteinExistence type="inferred from homology"/>
<dbReference type="SUPFAM" id="SSF53927">
    <property type="entry name" value="Cytidine deaminase-like"/>
    <property type="match status" value="1"/>
</dbReference>
<evidence type="ECO:0000256" key="1">
    <source>
        <dbReference type="ARBA" id="ARBA00022490"/>
    </source>
</evidence>
<comment type="caution">
    <text evidence="3">Lacks conserved residue(s) required for the propagation of feature annotation.</text>
</comment>
<dbReference type="PANTHER" id="PTHR30592:SF1">
    <property type="entry name" value="SULFUR CARRIER PROTEIN FDHD"/>
    <property type="match status" value="1"/>
</dbReference>
<dbReference type="PATRIC" id="fig|1094558.3.peg.819"/>
<evidence type="ECO:0000313" key="4">
    <source>
        <dbReference type="EMBL" id="EJF90350.1"/>
    </source>
</evidence>
<accession>J1K016</accession>
<dbReference type="GO" id="GO:0005737">
    <property type="term" value="C:cytoplasm"/>
    <property type="evidence" value="ECO:0007669"/>
    <property type="project" value="UniProtKB-SubCell"/>
</dbReference>
<comment type="similarity">
    <text evidence="3">Belongs to the FdhD family.</text>
</comment>
<dbReference type="NCBIfam" id="TIGR00129">
    <property type="entry name" value="fdhD_narQ"/>
    <property type="match status" value="1"/>
</dbReference>
<dbReference type="OrthoDB" id="3197277at2"/>
<evidence type="ECO:0000256" key="2">
    <source>
        <dbReference type="ARBA" id="ARBA00023150"/>
    </source>
</evidence>
<dbReference type="STRING" id="1094558.ME5_00751"/>
<name>J1K016_9HYPH</name>
<dbReference type="Gene3D" id="3.10.20.10">
    <property type="match status" value="1"/>
</dbReference>
<keyword evidence="2 3" id="KW-0501">Molybdenum cofactor biosynthesis</keyword>
<evidence type="ECO:0000256" key="3">
    <source>
        <dbReference type="HAMAP-Rule" id="MF_00187"/>
    </source>
</evidence>
<comment type="subcellular location">
    <subcellularLocation>
        <location evidence="3">Cytoplasm</location>
    </subcellularLocation>
</comment>
<dbReference type="HOGENOM" id="CLU_056887_2_1_5"/>
<dbReference type="eggNOG" id="COG1526">
    <property type="taxonomic scope" value="Bacteria"/>
</dbReference>
<protein>
    <recommendedName>
        <fullName evidence="3">Sulfur carrier protein FdhD</fullName>
    </recommendedName>
</protein>
<comment type="function">
    <text evidence="3">Required for formate dehydrogenase (FDH) activity. Acts as a sulfur carrier protein that transfers sulfur from IscS to the molybdenum cofactor prior to its insertion into FDH.</text>
</comment>
<dbReference type="AlphaFoldDB" id="J1K016"/>
<dbReference type="RefSeq" id="WP_008038566.1">
    <property type="nucleotide sequence ID" value="NZ_JH725147.1"/>
</dbReference>
<feature type="active site" description="Cysteine persulfide intermediate" evidence="3">
    <location>
        <position position="134"/>
    </location>
</feature>
<reference evidence="4 5" key="1">
    <citation type="submission" date="2012-03" db="EMBL/GenBank/DDBJ databases">
        <title>The Genome Sequence of Bartonella tamiae Th239.</title>
        <authorList>
            <consortium name="The Broad Institute Genome Sequencing Platform"/>
            <consortium name="The Broad Institute Genome Sequencing Center for Infectious Disease"/>
            <person name="Feldgarden M."/>
            <person name="Kirby J."/>
            <person name="Kosoy M."/>
            <person name="Birtles R."/>
            <person name="Probert W.S."/>
            <person name="Chiaraviglio L."/>
            <person name="Young S.K."/>
            <person name="Zeng Q."/>
            <person name="Gargeya S."/>
            <person name="Fitzgerald M."/>
            <person name="Haas B."/>
            <person name="Abouelleil A."/>
            <person name="Alvarado L."/>
            <person name="Arachchi H.M."/>
            <person name="Berlin A."/>
            <person name="Chapman S.B."/>
            <person name="Gearin G."/>
            <person name="Goldberg J."/>
            <person name="Griggs A."/>
            <person name="Gujja S."/>
            <person name="Hansen M."/>
            <person name="Heiman D."/>
            <person name="Howarth C."/>
            <person name="Larimer J."/>
            <person name="Lui A."/>
            <person name="MacDonald P.J.P."/>
            <person name="McCowen C."/>
            <person name="Montmayeur A."/>
            <person name="Murphy C."/>
            <person name="Neiman D."/>
            <person name="Pearson M."/>
            <person name="Priest M."/>
            <person name="Roberts A."/>
            <person name="Saif S."/>
            <person name="Shea T."/>
            <person name="Sisk P."/>
            <person name="Stolte C."/>
            <person name="Sykes S."/>
            <person name="Wortman J."/>
            <person name="Nusbaum C."/>
            <person name="Birren B."/>
        </authorList>
    </citation>
    <scope>NUCLEOTIDE SEQUENCE [LARGE SCALE GENOMIC DNA]</scope>
    <source>
        <strain evidence="4 5">Th239</strain>
    </source>
</reference>
<dbReference type="GO" id="GO:0016783">
    <property type="term" value="F:sulfurtransferase activity"/>
    <property type="evidence" value="ECO:0007669"/>
    <property type="project" value="InterPro"/>
</dbReference>
<gene>
    <name evidence="3" type="primary">fdhD</name>
    <name evidence="4" type="ORF">ME5_00751</name>
</gene>
<dbReference type="Proteomes" id="UP000008952">
    <property type="component" value="Unassembled WGS sequence"/>
</dbReference>
<dbReference type="PANTHER" id="PTHR30592">
    <property type="entry name" value="FORMATE DEHYDROGENASE"/>
    <property type="match status" value="1"/>
</dbReference>
<dbReference type="Gene3D" id="3.40.140.10">
    <property type="entry name" value="Cytidine Deaminase, domain 2"/>
    <property type="match status" value="1"/>
</dbReference>
<dbReference type="EMBL" id="AIMB01000007">
    <property type="protein sequence ID" value="EJF90350.1"/>
    <property type="molecule type" value="Genomic_DNA"/>
</dbReference>
<organism evidence="4 5">
    <name type="scientific">Bartonella tamiae Th239</name>
    <dbReference type="NCBI Taxonomy" id="1094558"/>
    <lineage>
        <taxon>Bacteria</taxon>
        <taxon>Pseudomonadati</taxon>
        <taxon>Pseudomonadota</taxon>
        <taxon>Alphaproteobacteria</taxon>
        <taxon>Hyphomicrobiales</taxon>
        <taxon>Bartonellaceae</taxon>
        <taxon>Bartonella</taxon>
    </lineage>
</organism>
<dbReference type="GO" id="GO:0097163">
    <property type="term" value="F:sulfur carrier activity"/>
    <property type="evidence" value="ECO:0007669"/>
    <property type="project" value="UniProtKB-UniRule"/>
</dbReference>
<dbReference type="HAMAP" id="MF_00187">
    <property type="entry name" value="FdhD"/>
    <property type="match status" value="1"/>
</dbReference>